<dbReference type="Gene3D" id="1.10.3090.10">
    <property type="entry name" value="cca-adding enzyme, domain 2"/>
    <property type="match status" value="1"/>
</dbReference>
<keyword evidence="3" id="KW-0819">tRNA processing</keyword>
<dbReference type="KEGG" id="tdn:Suden_0005"/>
<dbReference type="GO" id="GO:0005524">
    <property type="term" value="F:ATP binding"/>
    <property type="evidence" value="ECO:0007669"/>
    <property type="project" value="UniProtKB-KW"/>
</dbReference>
<dbReference type="OrthoDB" id="9805698at2"/>
<dbReference type="eggNOG" id="COG0617">
    <property type="taxonomic scope" value="Bacteria"/>
</dbReference>
<sequence length="411" mass="47269">MLIYPIALDAIFNKLIMHNITPIIVGGFIRDSLLFLESKDIDIEVYGVSSFEILEEILEEFGKINIVGKSFGVCKLMFVGYDLDFSLPRMDNKISSGHRGFNVKTYYKLDFKTATSRRDFTINSIGYDVVSKKLLDPFYGIDDLKNKILRAVNLESFAQDPLRVLRAAQFCARFNLSIEYNLAITCKEMVSHALLAQLPKERVFEEFKKLLLKSQKPSIGFTLLREFGLEIYSNNLYVIDEIAKQLTTSSKRNLVLMLAGLYYKAAKDGLELILNRLTDEKELCRDVIKLVEVYNYISLVSLDMIDEYFIYKLATMINIEELLILSSSIYYANNPQTIYKSGELILKKAKKLGVFTNKLTPILQGRDLIKNGVKPSIEFSKILNDAYEEQLHGKFKTYDEAIVWLKRYLKL</sequence>
<evidence type="ECO:0000259" key="13">
    <source>
        <dbReference type="Pfam" id="PF12627"/>
    </source>
</evidence>
<keyword evidence="5" id="KW-0479">Metal-binding</keyword>
<evidence type="ECO:0000256" key="6">
    <source>
        <dbReference type="ARBA" id="ARBA00022741"/>
    </source>
</evidence>
<dbReference type="GO" id="GO:0016779">
    <property type="term" value="F:nucleotidyltransferase activity"/>
    <property type="evidence" value="ECO:0007669"/>
    <property type="project" value="UniProtKB-KW"/>
</dbReference>
<keyword evidence="2 11" id="KW-0808">Transferase</keyword>
<keyword evidence="15" id="KW-1185">Reference proteome</keyword>
<comment type="cofactor">
    <cofactor evidence="1">
        <name>Mg(2+)</name>
        <dbReference type="ChEBI" id="CHEBI:18420"/>
    </cofactor>
</comment>
<dbReference type="Pfam" id="PF12627">
    <property type="entry name" value="PolyA_pol_RNAbd"/>
    <property type="match status" value="1"/>
</dbReference>
<accession>Q30UP5</accession>
<dbReference type="InterPro" id="IPR032828">
    <property type="entry name" value="PolyA_RNA-bd"/>
</dbReference>
<dbReference type="SUPFAM" id="SSF81891">
    <property type="entry name" value="Poly A polymerase C-terminal region-like"/>
    <property type="match status" value="1"/>
</dbReference>
<dbReference type="RefSeq" id="WP_011371641.1">
    <property type="nucleotide sequence ID" value="NC_007575.1"/>
</dbReference>
<keyword evidence="9" id="KW-0460">Magnesium</keyword>
<keyword evidence="6" id="KW-0547">Nucleotide-binding</keyword>
<dbReference type="GO" id="GO:0042245">
    <property type="term" value="P:RNA repair"/>
    <property type="evidence" value="ECO:0007669"/>
    <property type="project" value="UniProtKB-KW"/>
</dbReference>
<dbReference type="Proteomes" id="UP000002714">
    <property type="component" value="Chromosome"/>
</dbReference>
<dbReference type="EMBL" id="CP000153">
    <property type="protein sequence ID" value="ABB43286.1"/>
    <property type="molecule type" value="Genomic_DNA"/>
</dbReference>
<proteinExistence type="inferred from homology"/>
<evidence type="ECO:0000256" key="8">
    <source>
        <dbReference type="ARBA" id="ARBA00022840"/>
    </source>
</evidence>
<evidence type="ECO:0000256" key="1">
    <source>
        <dbReference type="ARBA" id="ARBA00001946"/>
    </source>
</evidence>
<keyword evidence="8" id="KW-0067">ATP-binding</keyword>
<dbReference type="Pfam" id="PF01743">
    <property type="entry name" value="PolyA_pol"/>
    <property type="match status" value="1"/>
</dbReference>
<comment type="similarity">
    <text evidence="11">Belongs to the tRNA nucleotidyltransferase/poly(A) polymerase family.</text>
</comment>
<feature type="domain" description="tRNA nucleotidyltransferase/poly(A) polymerase RNA and SrmB- binding" evidence="13">
    <location>
        <begin position="176"/>
        <end position="229"/>
    </location>
</feature>
<gene>
    <name evidence="14" type="ordered locus">Suden_0005</name>
</gene>
<dbReference type="InterPro" id="IPR043519">
    <property type="entry name" value="NT_sf"/>
</dbReference>
<dbReference type="AlphaFoldDB" id="Q30UP5"/>
<dbReference type="SUPFAM" id="SSF81301">
    <property type="entry name" value="Nucleotidyltransferase"/>
    <property type="match status" value="1"/>
</dbReference>
<evidence type="ECO:0000256" key="2">
    <source>
        <dbReference type="ARBA" id="ARBA00022679"/>
    </source>
</evidence>
<feature type="domain" description="Poly A polymerase head" evidence="12">
    <location>
        <begin position="24"/>
        <end position="150"/>
    </location>
</feature>
<dbReference type="PANTHER" id="PTHR47545">
    <property type="entry name" value="MULTIFUNCTIONAL CCA PROTEIN"/>
    <property type="match status" value="1"/>
</dbReference>
<evidence type="ECO:0000256" key="10">
    <source>
        <dbReference type="ARBA" id="ARBA00022884"/>
    </source>
</evidence>
<dbReference type="Gene3D" id="3.30.460.10">
    <property type="entry name" value="Beta Polymerase, domain 2"/>
    <property type="match status" value="1"/>
</dbReference>
<keyword evidence="10 11" id="KW-0694">RNA-binding</keyword>
<evidence type="ECO:0000256" key="7">
    <source>
        <dbReference type="ARBA" id="ARBA00022800"/>
    </source>
</evidence>
<dbReference type="InterPro" id="IPR050124">
    <property type="entry name" value="tRNA_CCA-adding_enzyme"/>
</dbReference>
<evidence type="ECO:0000256" key="9">
    <source>
        <dbReference type="ARBA" id="ARBA00022842"/>
    </source>
</evidence>
<reference evidence="14 15" key="1">
    <citation type="journal article" date="2008" name="Appl. Environ. Microbiol.">
        <title>Genome of the epsilonproteobacterial chemolithoautotroph Sulfurimonas denitrificans.</title>
        <authorList>
            <person name="Sievert S.M."/>
            <person name="Scott K.M."/>
            <person name="Klotz M.G."/>
            <person name="Chain P.S.G."/>
            <person name="Hauser L.J."/>
            <person name="Hemp J."/>
            <person name="Huegler M."/>
            <person name="Land M."/>
            <person name="Lapidus A."/>
            <person name="Larimer F.W."/>
            <person name="Lucas S."/>
            <person name="Malfatti S.A."/>
            <person name="Meyer F."/>
            <person name="Paulsen I.T."/>
            <person name="Ren Q."/>
            <person name="Simon J."/>
            <person name="Bailey K."/>
            <person name="Diaz E."/>
            <person name="Fitzpatrick K.A."/>
            <person name="Glover B."/>
            <person name="Gwatney N."/>
            <person name="Korajkic A."/>
            <person name="Long A."/>
            <person name="Mobberley J.M."/>
            <person name="Pantry S.N."/>
            <person name="Pazder G."/>
            <person name="Peterson S."/>
            <person name="Quintanilla J.D."/>
            <person name="Sprinkle R."/>
            <person name="Stephens J."/>
            <person name="Thomas P."/>
            <person name="Vaughn R."/>
            <person name="Weber M.J."/>
            <person name="Wooten L.L."/>
        </authorList>
    </citation>
    <scope>NUCLEOTIDE SEQUENCE [LARGE SCALE GENOMIC DNA]</scope>
    <source>
        <strain evidence="15">ATCC 33889 / DSM 1251</strain>
    </source>
</reference>
<evidence type="ECO:0000259" key="12">
    <source>
        <dbReference type="Pfam" id="PF01743"/>
    </source>
</evidence>
<evidence type="ECO:0000256" key="11">
    <source>
        <dbReference type="RuleBase" id="RU003953"/>
    </source>
</evidence>
<evidence type="ECO:0000256" key="4">
    <source>
        <dbReference type="ARBA" id="ARBA00022695"/>
    </source>
</evidence>
<protein>
    <submittedName>
        <fullName evidence="14">Polynucleotide adenylyltransferase region</fullName>
    </submittedName>
</protein>
<dbReference type="GO" id="GO:0003723">
    <property type="term" value="F:RNA binding"/>
    <property type="evidence" value="ECO:0007669"/>
    <property type="project" value="UniProtKB-KW"/>
</dbReference>
<evidence type="ECO:0000256" key="3">
    <source>
        <dbReference type="ARBA" id="ARBA00022694"/>
    </source>
</evidence>
<dbReference type="InterPro" id="IPR002646">
    <property type="entry name" value="PolA_pol_head_dom"/>
</dbReference>
<dbReference type="GO" id="GO:0046872">
    <property type="term" value="F:metal ion binding"/>
    <property type="evidence" value="ECO:0007669"/>
    <property type="project" value="UniProtKB-KW"/>
</dbReference>
<dbReference type="CDD" id="cd05398">
    <property type="entry name" value="NT_ClassII-CCAase"/>
    <property type="match status" value="1"/>
</dbReference>
<dbReference type="GO" id="GO:0008033">
    <property type="term" value="P:tRNA processing"/>
    <property type="evidence" value="ECO:0007669"/>
    <property type="project" value="UniProtKB-KW"/>
</dbReference>
<dbReference type="HOGENOM" id="CLU_015961_6_2_7"/>
<organism evidence="14 15">
    <name type="scientific">Sulfurimonas denitrificans (strain ATCC 33889 / DSM 1251)</name>
    <name type="common">Thiomicrospira denitrificans (strain ATCC 33889 / DSM 1251)</name>
    <dbReference type="NCBI Taxonomy" id="326298"/>
    <lineage>
        <taxon>Bacteria</taxon>
        <taxon>Pseudomonadati</taxon>
        <taxon>Campylobacterota</taxon>
        <taxon>Epsilonproteobacteria</taxon>
        <taxon>Campylobacterales</taxon>
        <taxon>Sulfurimonadaceae</taxon>
        <taxon>Sulfurimonas</taxon>
    </lineage>
</organism>
<keyword evidence="4 14" id="KW-0548">Nucleotidyltransferase</keyword>
<keyword evidence="7" id="KW-0692">RNA repair</keyword>
<evidence type="ECO:0000313" key="14">
    <source>
        <dbReference type="EMBL" id="ABB43286.1"/>
    </source>
</evidence>
<evidence type="ECO:0000256" key="5">
    <source>
        <dbReference type="ARBA" id="ARBA00022723"/>
    </source>
</evidence>
<dbReference type="STRING" id="326298.Suden_0005"/>
<name>Q30UP5_SULDN</name>
<evidence type="ECO:0000313" key="15">
    <source>
        <dbReference type="Proteomes" id="UP000002714"/>
    </source>
</evidence>
<dbReference type="PANTHER" id="PTHR47545:SF1">
    <property type="entry name" value="MULTIFUNCTIONAL CCA PROTEIN"/>
    <property type="match status" value="1"/>
</dbReference>